<name>A0A0A8YLD9_ARUDO</name>
<dbReference type="AlphaFoldDB" id="A0A0A8YLD9"/>
<reference evidence="1" key="1">
    <citation type="submission" date="2014-09" db="EMBL/GenBank/DDBJ databases">
        <authorList>
            <person name="Magalhaes I.L.F."/>
            <person name="Oliveira U."/>
            <person name="Santos F.R."/>
            <person name="Vidigal T.H.D.A."/>
            <person name="Brescovit A.D."/>
            <person name="Santos A.J."/>
        </authorList>
    </citation>
    <scope>NUCLEOTIDE SEQUENCE</scope>
    <source>
        <tissue evidence="1">Shoot tissue taken approximately 20 cm above the soil surface</tissue>
    </source>
</reference>
<dbReference type="EMBL" id="GBRH01270524">
    <property type="protein sequence ID" value="JAD27371.1"/>
    <property type="molecule type" value="Transcribed_RNA"/>
</dbReference>
<reference evidence="1" key="2">
    <citation type="journal article" date="2015" name="Data Brief">
        <title>Shoot transcriptome of the giant reed, Arundo donax.</title>
        <authorList>
            <person name="Barrero R.A."/>
            <person name="Guerrero F.D."/>
            <person name="Moolhuijzen P."/>
            <person name="Goolsby J.A."/>
            <person name="Tidwell J."/>
            <person name="Bellgard S.E."/>
            <person name="Bellgard M.I."/>
        </authorList>
    </citation>
    <scope>NUCLEOTIDE SEQUENCE</scope>
    <source>
        <tissue evidence="1">Shoot tissue taken approximately 20 cm above the soil surface</tissue>
    </source>
</reference>
<sequence length="18" mass="2132">MKHSFSHQDSIKRALIFS</sequence>
<evidence type="ECO:0000313" key="1">
    <source>
        <dbReference type="EMBL" id="JAD27371.1"/>
    </source>
</evidence>
<accession>A0A0A8YLD9</accession>
<protein>
    <submittedName>
        <fullName evidence="1">Uncharacterized protein</fullName>
    </submittedName>
</protein>
<organism evidence="1">
    <name type="scientific">Arundo donax</name>
    <name type="common">Giant reed</name>
    <name type="synonym">Donax arundinaceus</name>
    <dbReference type="NCBI Taxonomy" id="35708"/>
    <lineage>
        <taxon>Eukaryota</taxon>
        <taxon>Viridiplantae</taxon>
        <taxon>Streptophyta</taxon>
        <taxon>Embryophyta</taxon>
        <taxon>Tracheophyta</taxon>
        <taxon>Spermatophyta</taxon>
        <taxon>Magnoliopsida</taxon>
        <taxon>Liliopsida</taxon>
        <taxon>Poales</taxon>
        <taxon>Poaceae</taxon>
        <taxon>PACMAD clade</taxon>
        <taxon>Arundinoideae</taxon>
        <taxon>Arundineae</taxon>
        <taxon>Arundo</taxon>
    </lineage>
</organism>
<proteinExistence type="predicted"/>